<evidence type="ECO:0000256" key="4">
    <source>
        <dbReference type="ARBA" id="ARBA00022801"/>
    </source>
</evidence>
<name>A0A8S1IVM9_9CHLO</name>
<dbReference type="EMBL" id="CAJHUC010000766">
    <property type="protein sequence ID" value="CAD7698130.1"/>
    <property type="molecule type" value="Genomic_DNA"/>
</dbReference>
<comment type="caution">
    <text evidence="6">The sequence shown here is derived from an EMBL/GenBank/DDBJ whole genome shotgun (WGS) entry which is preliminary data.</text>
</comment>
<dbReference type="Gene3D" id="3.40.630.20">
    <property type="entry name" value="Peptidase C15, pyroglutamyl peptidase I-like"/>
    <property type="match status" value="1"/>
</dbReference>
<protein>
    <recommendedName>
        <fullName evidence="8">Pyrrolidone-carboxylate peptidase</fullName>
    </recommendedName>
</protein>
<keyword evidence="5" id="KW-0788">Thiol protease</keyword>
<dbReference type="Proteomes" id="UP000708148">
    <property type="component" value="Unassembled WGS sequence"/>
</dbReference>
<evidence type="ECO:0000313" key="7">
    <source>
        <dbReference type="Proteomes" id="UP000708148"/>
    </source>
</evidence>
<sequence length="219" mass="24350">MVVRFVVTGFGRFSGVASNPTEWLVDNLPEYTRGRQSGPNICAVLRVAASDVDKWLEATGERIKELYPEDVVVWLHLGVDPGGKCLAIEQQAINCATFINPDEDGCTFINRSIDESNGLSTDAHLCTDIDVKSLLDELQQRGFMATCSEDAGRFVCNWIYFKSLRQAMMAGNGKWHSLFIHVPYFSRVPEKVQMEFVSTVMDSIAEQLASRCDVSEVAA</sequence>
<keyword evidence="2" id="KW-0963">Cytoplasm</keyword>
<dbReference type="InterPro" id="IPR036440">
    <property type="entry name" value="Peptidase_C15-like_sf"/>
</dbReference>
<evidence type="ECO:0008006" key="8">
    <source>
        <dbReference type="Google" id="ProtNLM"/>
    </source>
</evidence>
<evidence type="ECO:0000256" key="1">
    <source>
        <dbReference type="ARBA" id="ARBA00006641"/>
    </source>
</evidence>
<dbReference type="OrthoDB" id="407146at2759"/>
<dbReference type="GO" id="GO:0016920">
    <property type="term" value="F:pyroglutamyl-peptidase activity"/>
    <property type="evidence" value="ECO:0007669"/>
    <property type="project" value="InterPro"/>
</dbReference>
<dbReference type="InterPro" id="IPR016125">
    <property type="entry name" value="Peptidase_C15-like"/>
</dbReference>
<dbReference type="GO" id="GO:0005829">
    <property type="term" value="C:cytosol"/>
    <property type="evidence" value="ECO:0007669"/>
    <property type="project" value="InterPro"/>
</dbReference>
<gene>
    <name evidence="6" type="ORF">OSTQU699_LOCUS3491</name>
</gene>
<dbReference type="PANTHER" id="PTHR23402:SF1">
    <property type="entry name" value="PYROGLUTAMYL-PEPTIDASE I"/>
    <property type="match status" value="1"/>
</dbReference>
<dbReference type="GO" id="GO:0006508">
    <property type="term" value="P:proteolysis"/>
    <property type="evidence" value="ECO:0007669"/>
    <property type="project" value="UniProtKB-KW"/>
</dbReference>
<evidence type="ECO:0000313" key="6">
    <source>
        <dbReference type="EMBL" id="CAD7698130.1"/>
    </source>
</evidence>
<keyword evidence="3" id="KW-0645">Protease</keyword>
<evidence type="ECO:0000256" key="3">
    <source>
        <dbReference type="ARBA" id="ARBA00022670"/>
    </source>
</evidence>
<dbReference type="FunFam" id="3.40.630.20:FF:000003">
    <property type="entry name" value="Pyrrolidone-carboxylate peptidase isoform A"/>
    <property type="match status" value="1"/>
</dbReference>
<reference evidence="6" key="1">
    <citation type="submission" date="2020-12" db="EMBL/GenBank/DDBJ databases">
        <authorList>
            <person name="Iha C."/>
        </authorList>
    </citation>
    <scope>NUCLEOTIDE SEQUENCE</scope>
</reference>
<dbReference type="AlphaFoldDB" id="A0A8S1IVM9"/>
<proteinExistence type="inferred from homology"/>
<dbReference type="Pfam" id="PF01470">
    <property type="entry name" value="Peptidase_C15"/>
    <property type="match status" value="1"/>
</dbReference>
<dbReference type="SUPFAM" id="SSF53182">
    <property type="entry name" value="Pyrrolidone carboxyl peptidase (pyroglutamate aminopeptidase)"/>
    <property type="match status" value="1"/>
</dbReference>
<dbReference type="PANTHER" id="PTHR23402">
    <property type="entry name" value="PROTEASE FAMILY C15 PYROGLUTAMYL-PEPTIDASE I-RELATED"/>
    <property type="match status" value="1"/>
</dbReference>
<dbReference type="PIRSF" id="PIRSF015592">
    <property type="entry name" value="Prld-crbxl_pptds"/>
    <property type="match status" value="1"/>
</dbReference>
<keyword evidence="7" id="KW-1185">Reference proteome</keyword>
<accession>A0A8S1IVM9</accession>
<comment type="similarity">
    <text evidence="1">Belongs to the peptidase C15 family.</text>
</comment>
<keyword evidence="4" id="KW-0378">Hydrolase</keyword>
<organism evidence="6 7">
    <name type="scientific">Ostreobium quekettii</name>
    <dbReference type="NCBI Taxonomy" id="121088"/>
    <lineage>
        <taxon>Eukaryota</taxon>
        <taxon>Viridiplantae</taxon>
        <taxon>Chlorophyta</taxon>
        <taxon>core chlorophytes</taxon>
        <taxon>Ulvophyceae</taxon>
        <taxon>TCBD clade</taxon>
        <taxon>Bryopsidales</taxon>
        <taxon>Ostreobineae</taxon>
        <taxon>Ostreobiaceae</taxon>
        <taxon>Ostreobium</taxon>
    </lineage>
</organism>
<evidence type="ECO:0000256" key="2">
    <source>
        <dbReference type="ARBA" id="ARBA00022490"/>
    </source>
</evidence>
<evidence type="ECO:0000256" key="5">
    <source>
        <dbReference type="ARBA" id="ARBA00022807"/>
    </source>
</evidence>
<dbReference type="InterPro" id="IPR000816">
    <property type="entry name" value="Peptidase_C15"/>
</dbReference>